<comment type="caution">
    <text evidence="3">The sequence shown here is derived from an EMBL/GenBank/DDBJ whole genome shotgun (WGS) entry which is preliminary data.</text>
</comment>
<reference evidence="2" key="2">
    <citation type="submission" date="2018-07" db="EMBL/GenBank/DDBJ databases">
        <authorList>
            <consortium name="NARMS: The National Antimicrobial Resistance Monitoring System"/>
        </authorList>
    </citation>
    <scope>NUCLEOTIDE SEQUENCE</scope>
    <source>
        <strain evidence="2">CVM N42501</strain>
    </source>
</reference>
<evidence type="ECO:0000313" key="3">
    <source>
        <dbReference type="EMBL" id="PVJ48043.1"/>
    </source>
</evidence>
<evidence type="ECO:0000313" key="4">
    <source>
        <dbReference type="Proteomes" id="UP000245551"/>
    </source>
</evidence>
<dbReference type="AlphaFoldDB" id="A0A2T8XBN6"/>
<organism evidence="3 4">
    <name type="scientific">Salmonella enterica subsp. enterica serovar Gaminara</name>
    <dbReference type="NCBI Taxonomy" id="913070"/>
    <lineage>
        <taxon>Bacteria</taxon>
        <taxon>Pseudomonadati</taxon>
        <taxon>Pseudomonadota</taxon>
        <taxon>Gammaproteobacteria</taxon>
        <taxon>Enterobacterales</taxon>
        <taxon>Enterobacteriaceae</taxon>
        <taxon>Salmonella</taxon>
    </lineage>
</organism>
<protein>
    <submittedName>
        <fullName evidence="3">Uncharacterized protein</fullName>
    </submittedName>
</protein>
<dbReference type="EMBL" id="AAKNPZ010000030">
    <property type="protein sequence ID" value="ECT7283453.1"/>
    <property type="molecule type" value="Genomic_DNA"/>
</dbReference>
<feature type="region of interest" description="Disordered" evidence="1">
    <location>
        <begin position="54"/>
        <end position="73"/>
    </location>
</feature>
<proteinExistence type="predicted"/>
<gene>
    <name evidence="2" type="ORF">A9W71_21630</name>
    <name evidence="3" type="ORF">C4855_10100</name>
</gene>
<sequence length="73" mass="8118">MPDGATLIRPTSGSRIGLCLMALRFSGLHLATSGSRVGRIRRFAAIRHYSVNDVPESRNNSCENSARRHRETH</sequence>
<reference evidence="3 4" key="1">
    <citation type="submission" date="2018-04" db="EMBL/GenBank/DDBJ databases">
        <title>Serotype diversity and antimicrobial resistance among Salmonella enterica isolated from patients at an equine referral hospital.</title>
        <authorList>
            <person name="Leon I.M."/>
            <person name="Lawhon S.D."/>
            <person name="Norman K.N."/>
            <person name="Threadgill D.S."/>
            <person name="Ohta N."/>
            <person name="Vinasco J."/>
            <person name="Scott H.M."/>
        </authorList>
    </citation>
    <scope>NUCLEOTIDE SEQUENCE [LARGE SCALE GENOMIC DNA]</scope>
    <source>
        <strain evidence="3 4">230</strain>
    </source>
</reference>
<dbReference type="Proteomes" id="UP000245551">
    <property type="component" value="Unassembled WGS sequence"/>
</dbReference>
<evidence type="ECO:0000256" key="1">
    <source>
        <dbReference type="SAM" id="MobiDB-lite"/>
    </source>
</evidence>
<evidence type="ECO:0000313" key="2">
    <source>
        <dbReference type="EMBL" id="ECT7283453.1"/>
    </source>
</evidence>
<name>A0A2T8XBN6_SALET</name>
<accession>A0A2T8XBN6</accession>
<dbReference type="EMBL" id="QDLV01000007">
    <property type="protein sequence ID" value="PVJ48043.1"/>
    <property type="molecule type" value="Genomic_DNA"/>
</dbReference>